<dbReference type="CDD" id="cd00317">
    <property type="entry name" value="cyclophilin"/>
    <property type="match status" value="1"/>
</dbReference>
<dbReference type="InterPro" id="IPR020892">
    <property type="entry name" value="Cyclophilin-type_PPIase_CS"/>
</dbReference>
<dbReference type="PANTHER" id="PTHR45625:SF4">
    <property type="entry name" value="PEPTIDYLPROLYL ISOMERASE DOMAIN AND WD REPEAT-CONTAINING PROTEIN 1"/>
    <property type="match status" value="1"/>
</dbReference>
<dbReference type="Gene3D" id="2.40.100.10">
    <property type="entry name" value="Cyclophilin-like"/>
    <property type="match status" value="1"/>
</dbReference>
<evidence type="ECO:0000256" key="5">
    <source>
        <dbReference type="ARBA" id="ARBA00023235"/>
    </source>
</evidence>
<protein>
    <recommendedName>
        <fullName evidence="3 6">peptidylprolyl isomerase</fullName>
        <ecNumber evidence="3 6">5.2.1.8</ecNumber>
    </recommendedName>
</protein>
<dbReference type="SUPFAM" id="SSF50891">
    <property type="entry name" value="Cyclophilin-like"/>
    <property type="match status" value="1"/>
</dbReference>
<dbReference type="InterPro" id="IPR001179">
    <property type="entry name" value="PPIase_FKBP_dom"/>
</dbReference>
<accession>A0A1G7IB11</accession>
<evidence type="ECO:0000256" key="6">
    <source>
        <dbReference type="PROSITE-ProRule" id="PRU00277"/>
    </source>
</evidence>
<evidence type="ECO:0000256" key="3">
    <source>
        <dbReference type="ARBA" id="ARBA00013194"/>
    </source>
</evidence>
<dbReference type="EMBL" id="FNBD01000007">
    <property type="protein sequence ID" value="SDF09674.1"/>
    <property type="molecule type" value="Genomic_DNA"/>
</dbReference>
<dbReference type="PROSITE" id="PS50072">
    <property type="entry name" value="CSA_PPIASE_2"/>
    <property type="match status" value="1"/>
</dbReference>
<dbReference type="EC" id="5.2.1.8" evidence="3 6"/>
<comment type="similarity">
    <text evidence="2">Belongs to the cyclophilin-type PPIase family.</text>
</comment>
<dbReference type="GO" id="GO:0006457">
    <property type="term" value="P:protein folding"/>
    <property type="evidence" value="ECO:0007669"/>
    <property type="project" value="InterPro"/>
</dbReference>
<dbReference type="Proteomes" id="UP000182114">
    <property type="component" value="Unassembled WGS sequence"/>
</dbReference>
<evidence type="ECO:0000313" key="9">
    <source>
        <dbReference type="EMBL" id="SDF09674.1"/>
    </source>
</evidence>
<evidence type="ECO:0000259" key="8">
    <source>
        <dbReference type="PROSITE" id="PS50072"/>
    </source>
</evidence>
<keyword evidence="4 6" id="KW-0697">Rotamase</keyword>
<dbReference type="InterPro" id="IPR046357">
    <property type="entry name" value="PPIase_dom_sf"/>
</dbReference>
<dbReference type="eggNOG" id="COG0652">
    <property type="taxonomic scope" value="Bacteria"/>
</dbReference>
<dbReference type="PROSITE" id="PS50059">
    <property type="entry name" value="FKBP_PPIASE"/>
    <property type="match status" value="1"/>
</dbReference>
<dbReference type="Pfam" id="PF00254">
    <property type="entry name" value="FKBP_C"/>
    <property type="match status" value="1"/>
</dbReference>
<evidence type="ECO:0000256" key="2">
    <source>
        <dbReference type="ARBA" id="ARBA00007365"/>
    </source>
</evidence>
<feature type="domain" description="PPIase cyclophilin-type" evidence="8">
    <location>
        <begin position="39"/>
        <end position="191"/>
    </location>
</feature>
<evidence type="ECO:0000313" key="10">
    <source>
        <dbReference type="Proteomes" id="UP000182114"/>
    </source>
</evidence>
<dbReference type="RefSeq" id="WP_074538755.1">
    <property type="nucleotide sequence ID" value="NZ_FNBD01000007.1"/>
</dbReference>
<dbReference type="GO" id="GO:0003755">
    <property type="term" value="F:peptidyl-prolyl cis-trans isomerase activity"/>
    <property type="evidence" value="ECO:0007669"/>
    <property type="project" value="UniProtKB-KW"/>
</dbReference>
<dbReference type="PANTHER" id="PTHR45625">
    <property type="entry name" value="PEPTIDYL-PROLYL CIS-TRANS ISOMERASE-RELATED"/>
    <property type="match status" value="1"/>
</dbReference>
<name>A0A1G7IB11_9FLAO</name>
<dbReference type="PROSITE" id="PS51257">
    <property type="entry name" value="PROKAR_LIPOPROTEIN"/>
    <property type="match status" value="1"/>
</dbReference>
<sequence length="379" mass="41635">MKNILSLLLIATVLVSSCKSSKTADLGDGIFADIQTTQGDIIVKLEYDKTPVTVANFVSLAEGKNPFVTDSLKGKNYYDGLTFHRVMKDFMIQGGDPTGTGMGNPGYRFIDEFVDSLSHSKKGILSMANSGPKTNGSQFFITHKETPWLDNKHTVFGEVVNGMDVLDSIATVAVGENNKPVEAVIMNKVKIIRNGKEAKKFDAVAVMKKYFADEELREKEAARLEAEREQKLAEAKAAFVANLESQKKAAQTLASGLKIFTLEEGTGEKPKVGQTANLYYAGYFEDGRLFDSNVEETSTLYGQFNWNRRDQGGYEPMPMVVSMDAPMIAGFKEAVMKMKVGQKARVFIPSHLAYGESGRGPIPANTDLIFDLEMVDIAQ</sequence>
<comment type="catalytic activity">
    <reaction evidence="1 6">
        <text>[protein]-peptidylproline (omega=180) = [protein]-peptidylproline (omega=0)</text>
        <dbReference type="Rhea" id="RHEA:16237"/>
        <dbReference type="Rhea" id="RHEA-COMP:10747"/>
        <dbReference type="Rhea" id="RHEA-COMP:10748"/>
        <dbReference type="ChEBI" id="CHEBI:83833"/>
        <dbReference type="ChEBI" id="CHEBI:83834"/>
        <dbReference type="EC" id="5.2.1.8"/>
    </reaction>
</comment>
<feature type="domain" description="PPIase FKBP-type" evidence="7">
    <location>
        <begin position="273"/>
        <end position="378"/>
    </location>
</feature>
<dbReference type="Pfam" id="PF00160">
    <property type="entry name" value="Pro_isomerase"/>
    <property type="match status" value="1"/>
</dbReference>
<dbReference type="PRINTS" id="PR00153">
    <property type="entry name" value="CSAPPISMRASE"/>
</dbReference>
<gene>
    <name evidence="9" type="ORF">SAMN04487992_107135</name>
</gene>
<dbReference type="AlphaFoldDB" id="A0A1G7IB11"/>
<keyword evidence="10" id="KW-1185">Reference proteome</keyword>
<dbReference type="PROSITE" id="PS00170">
    <property type="entry name" value="CSA_PPIASE_1"/>
    <property type="match status" value="1"/>
</dbReference>
<proteinExistence type="inferred from homology"/>
<evidence type="ECO:0000256" key="4">
    <source>
        <dbReference type="ARBA" id="ARBA00023110"/>
    </source>
</evidence>
<keyword evidence="5 6" id="KW-0413">Isomerase</keyword>
<dbReference type="InterPro" id="IPR044666">
    <property type="entry name" value="Cyclophilin_A-like"/>
</dbReference>
<dbReference type="Gene3D" id="3.10.50.40">
    <property type="match status" value="1"/>
</dbReference>
<dbReference type="SUPFAM" id="SSF54534">
    <property type="entry name" value="FKBP-like"/>
    <property type="match status" value="1"/>
</dbReference>
<evidence type="ECO:0000259" key="7">
    <source>
        <dbReference type="PROSITE" id="PS50059"/>
    </source>
</evidence>
<organism evidence="9 10">
    <name type="scientific">Cellulophaga baltica</name>
    <dbReference type="NCBI Taxonomy" id="76594"/>
    <lineage>
        <taxon>Bacteria</taxon>
        <taxon>Pseudomonadati</taxon>
        <taxon>Bacteroidota</taxon>
        <taxon>Flavobacteriia</taxon>
        <taxon>Flavobacteriales</taxon>
        <taxon>Flavobacteriaceae</taxon>
        <taxon>Cellulophaga</taxon>
    </lineage>
</organism>
<reference evidence="10" key="1">
    <citation type="submission" date="2016-10" db="EMBL/GenBank/DDBJ databases">
        <authorList>
            <person name="Varghese N."/>
            <person name="Submissions S."/>
        </authorList>
    </citation>
    <scope>NUCLEOTIDE SEQUENCE [LARGE SCALE GENOMIC DNA]</scope>
    <source>
        <strain evidence="10">DSM 24729</strain>
    </source>
</reference>
<dbReference type="InterPro" id="IPR002130">
    <property type="entry name" value="Cyclophilin-type_PPIase_dom"/>
</dbReference>
<dbReference type="eggNOG" id="COG0545">
    <property type="taxonomic scope" value="Bacteria"/>
</dbReference>
<evidence type="ECO:0000256" key="1">
    <source>
        <dbReference type="ARBA" id="ARBA00000971"/>
    </source>
</evidence>
<dbReference type="InterPro" id="IPR029000">
    <property type="entry name" value="Cyclophilin-like_dom_sf"/>
</dbReference>